<keyword evidence="2" id="KW-0732">Signal</keyword>
<evidence type="ECO:0000256" key="1">
    <source>
        <dbReference type="SAM" id="MobiDB-lite"/>
    </source>
</evidence>
<name>A0A1H3Q5T6_9ACTN</name>
<evidence type="ECO:0000313" key="4">
    <source>
        <dbReference type="EMBL" id="SDZ08478.1"/>
    </source>
</evidence>
<reference evidence="5" key="1">
    <citation type="submission" date="2016-10" db="EMBL/GenBank/DDBJ databases">
        <authorList>
            <person name="Varghese N."/>
            <person name="Submissions S."/>
        </authorList>
    </citation>
    <scope>NUCLEOTIDE SEQUENCE [LARGE SCALE GENOMIC DNA]</scope>
    <source>
        <strain evidence="5">DSM 45245</strain>
    </source>
</reference>
<proteinExistence type="predicted"/>
<feature type="compositionally biased region" description="Basic and acidic residues" evidence="1">
    <location>
        <begin position="157"/>
        <end position="174"/>
    </location>
</feature>
<accession>A0A1H3Q5T6</accession>
<dbReference type="InterPro" id="IPR025711">
    <property type="entry name" value="PepSY"/>
</dbReference>
<keyword evidence="5" id="KW-1185">Reference proteome</keyword>
<protein>
    <submittedName>
        <fullName evidence="4">Uncharacterized membrane protein YkoI</fullName>
    </submittedName>
</protein>
<feature type="region of interest" description="Disordered" evidence="1">
    <location>
        <begin position="113"/>
        <end position="174"/>
    </location>
</feature>
<feature type="chain" id="PRO_5039625549" evidence="2">
    <location>
        <begin position="26"/>
        <end position="174"/>
    </location>
</feature>
<evidence type="ECO:0000259" key="3">
    <source>
        <dbReference type="Pfam" id="PF03413"/>
    </source>
</evidence>
<dbReference type="OrthoDB" id="3637997at2"/>
<sequence length="174" mass="17621">MKRRTLVVLVMGGVAALAATGTALGATASEVLPSASSAATAPAADDGATSAAAPDGVDRRRAAEIALARVGGGDVVKVEREVEHGRPAWHVRVMSGGARHDVYVDVATGDIVKASGRDGRSGGDDRGRDDKGGQRPAGTSDDRGYDDKGGQRPAGTSDDRGYDDKGGHRGGDDD</sequence>
<dbReference type="STRING" id="405436.SAMN05444365_105240"/>
<dbReference type="RefSeq" id="WP_091557522.1">
    <property type="nucleotide sequence ID" value="NZ_FNPH01000005.1"/>
</dbReference>
<dbReference type="AlphaFoldDB" id="A0A1H3Q5T6"/>
<dbReference type="Gene3D" id="3.10.450.40">
    <property type="match status" value="1"/>
</dbReference>
<feature type="compositionally biased region" description="Basic and acidic residues" evidence="1">
    <location>
        <begin position="115"/>
        <end position="133"/>
    </location>
</feature>
<feature type="compositionally biased region" description="Basic and acidic residues" evidence="1">
    <location>
        <begin position="140"/>
        <end position="150"/>
    </location>
</feature>
<dbReference type="Pfam" id="PF03413">
    <property type="entry name" value="PepSY"/>
    <property type="match status" value="1"/>
</dbReference>
<gene>
    <name evidence="4" type="ORF">SAMN05444365_105240</name>
</gene>
<feature type="domain" description="PepSY" evidence="3">
    <location>
        <begin position="62"/>
        <end position="113"/>
    </location>
</feature>
<organism evidence="4 5">
    <name type="scientific">Micromonospora pattaloongensis</name>
    <dbReference type="NCBI Taxonomy" id="405436"/>
    <lineage>
        <taxon>Bacteria</taxon>
        <taxon>Bacillati</taxon>
        <taxon>Actinomycetota</taxon>
        <taxon>Actinomycetes</taxon>
        <taxon>Micromonosporales</taxon>
        <taxon>Micromonosporaceae</taxon>
        <taxon>Micromonospora</taxon>
    </lineage>
</organism>
<feature type="signal peptide" evidence="2">
    <location>
        <begin position="1"/>
        <end position="25"/>
    </location>
</feature>
<evidence type="ECO:0000256" key="2">
    <source>
        <dbReference type="SAM" id="SignalP"/>
    </source>
</evidence>
<dbReference type="Proteomes" id="UP000242415">
    <property type="component" value="Unassembled WGS sequence"/>
</dbReference>
<dbReference type="EMBL" id="FNPH01000005">
    <property type="protein sequence ID" value="SDZ08478.1"/>
    <property type="molecule type" value="Genomic_DNA"/>
</dbReference>
<evidence type="ECO:0000313" key="5">
    <source>
        <dbReference type="Proteomes" id="UP000242415"/>
    </source>
</evidence>